<dbReference type="InterPro" id="IPR001087">
    <property type="entry name" value="GDSL"/>
</dbReference>
<name>A0ABR0CYI2_9LAMI</name>
<comment type="similarity">
    <text evidence="1">Belongs to the 'GDSL' lipolytic enzyme family.</text>
</comment>
<evidence type="ECO:0000256" key="3">
    <source>
        <dbReference type="ARBA" id="ARBA00022801"/>
    </source>
</evidence>
<evidence type="ECO:0000313" key="6">
    <source>
        <dbReference type="EMBL" id="KAK4482112.1"/>
    </source>
</evidence>
<evidence type="ECO:0000256" key="5">
    <source>
        <dbReference type="SAM" id="SignalP"/>
    </source>
</evidence>
<organism evidence="6 7">
    <name type="scientific">Penstemon davidsonii</name>
    <dbReference type="NCBI Taxonomy" id="160366"/>
    <lineage>
        <taxon>Eukaryota</taxon>
        <taxon>Viridiplantae</taxon>
        <taxon>Streptophyta</taxon>
        <taxon>Embryophyta</taxon>
        <taxon>Tracheophyta</taxon>
        <taxon>Spermatophyta</taxon>
        <taxon>Magnoliopsida</taxon>
        <taxon>eudicotyledons</taxon>
        <taxon>Gunneridae</taxon>
        <taxon>Pentapetalae</taxon>
        <taxon>asterids</taxon>
        <taxon>lamiids</taxon>
        <taxon>Lamiales</taxon>
        <taxon>Plantaginaceae</taxon>
        <taxon>Cheloneae</taxon>
        <taxon>Penstemon</taxon>
    </lineage>
</organism>
<gene>
    <name evidence="6" type="ORF">RD792_011527</name>
</gene>
<evidence type="ECO:0000256" key="4">
    <source>
        <dbReference type="ARBA" id="ARBA00023180"/>
    </source>
</evidence>
<sequence>MDNARILLVNVLLLVSLPFITGERRIRAAPPCEFPAIYNFGDSNSDTGGISAAFWPISSPHGASFFGRPAGRISDGRLIIDFIAEHLGLPYPSPYLDSIGTNFGHGANFATGGSTIRRQNETIYENGISPFSLDIQIVQFDQFKERTNELYHQANNHLEKSKLPRPQDFSKALYTIDIGQNDLVIGFRKLTMPQLRGAIPDTVDQFAAAVTHLYQQGARAFWIHNTGPIGCLPAASMYFTNANPTATATGFLNKYGCIRAQNSAAVEFNKQLKNRVTKLRVDLPRAALTYVDIYSAKYDLIRNATTYGFMDPLKICCGIHDNKVNVWCGQRVMINGSEVIGASCGSPETYISWDGVHYSQAASHWIANHILNGSFSDPPIPIAHACLKH</sequence>
<keyword evidence="3" id="KW-0378">Hydrolase</keyword>
<dbReference type="EMBL" id="JAYDYQ010002545">
    <property type="protein sequence ID" value="KAK4482112.1"/>
    <property type="molecule type" value="Genomic_DNA"/>
</dbReference>
<proteinExistence type="inferred from homology"/>
<dbReference type="SUPFAM" id="SSF52266">
    <property type="entry name" value="SGNH hydrolase"/>
    <property type="match status" value="1"/>
</dbReference>
<dbReference type="Pfam" id="PF00657">
    <property type="entry name" value="Lipase_GDSL"/>
    <property type="match status" value="1"/>
</dbReference>
<feature type="signal peptide" evidence="5">
    <location>
        <begin position="1"/>
        <end position="22"/>
    </location>
</feature>
<dbReference type="InterPro" id="IPR035669">
    <property type="entry name" value="SGNH_plant_lipase-like"/>
</dbReference>
<evidence type="ECO:0000256" key="1">
    <source>
        <dbReference type="ARBA" id="ARBA00008668"/>
    </source>
</evidence>
<dbReference type="PANTHER" id="PTHR22835:SF546">
    <property type="entry name" value="GDSL-LIKE LIPASE_ACYLHYDROLASE"/>
    <property type="match status" value="1"/>
</dbReference>
<reference evidence="6 7" key="1">
    <citation type="journal article" date="2023" name="bioRxiv">
        <title>Genome report: Whole genome sequence and annotation of Penstemon davidsonii.</title>
        <authorList>
            <person name="Ostevik K.L."/>
            <person name="Alabady M."/>
            <person name="Zhang M."/>
            <person name="Rausher M.D."/>
        </authorList>
    </citation>
    <scope>NUCLEOTIDE SEQUENCE [LARGE SCALE GENOMIC DNA]</scope>
    <source>
        <strain evidence="6">DNT005</strain>
        <tissue evidence="6">Whole leaf</tissue>
    </source>
</reference>
<dbReference type="Proteomes" id="UP001291926">
    <property type="component" value="Unassembled WGS sequence"/>
</dbReference>
<dbReference type="Gene3D" id="3.40.50.1110">
    <property type="entry name" value="SGNH hydrolase"/>
    <property type="match status" value="1"/>
</dbReference>
<dbReference type="InterPro" id="IPR036514">
    <property type="entry name" value="SGNH_hydro_sf"/>
</dbReference>
<protein>
    <submittedName>
        <fullName evidence="6">Uncharacterized protein</fullName>
    </submittedName>
</protein>
<evidence type="ECO:0000256" key="2">
    <source>
        <dbReference type="ARBA" id="ARBA00022729"/>
    </source>
</evidence>
<evidence type="ECO:0000313" key="7">
    <source>
        <dbReference type="Proteomes" id="UP001291926"/>
    </source>
</evidence>
<accession>A0ABR0CYI2</accession>
<dbReference type="PANTHER" id="PTHR22835">
    <property type="entry name" value="ZINC FINGER FYVE DOMAIN CONTAINING PROTEIN"/>
    <property type="match status" value="1"/>
</dbReference>
<feature type="chain" id="PRO_5047245876" evidence="5">
    <location>
        <begin position="23"/>
        <end position="389"/>
    </location>
</feature>
<keyword evidence="2 5" id="KW-0732">Signal</keyword>
<keyword evidence="4" id="KW-0325">Glycoprotein</keyword>
<keyword evidence="7" id="KW-1185">Reference proteome</keyword>
<dbReference type="CDD" id="cd01837">
    <property type="entry name" value="SGNH_plant_lipase_like"/>
    <property type="match status" value="1"/>
</dbReference>
<comment type="caution">
    <text evidence="6">The sequence shown here is derived from an EMBL/GenBank/DDBJ whole genome shotgun (WGS) entry which is preliminary data.</text>
</comment>